<dbReference type="RefSeq" id="WP_050726519.1">
    <property type="nucleotide sequence ID" value="NZ_CP012332.1"/>
</dbReference>
<dbReference type="KEGG" id="vin:AKJ08_2725"/>
<dbReference type="GO" id="GO:0015562">
    <property type="term" value="F:efflux transmembrane transporter activity"/>
    <property type="evidence" value="ECO:0007669"/>
    <property type="project" value="InterPro"/>
</dbReference>
<comment type="similarity">
    <text evidence="2">Belongs to the outer membrane factor (OMF) (TC 1.B.17) family.</text>
</comment>
<evidence type="ECO:0000256" key="7">
    <source>
        <dbReference type="ARBA" id="ARBA00023237"/>
    </source>
</evidence>
<keyword evidence="8" id="KW-0175">Coiled coil</keyword>
<dbReference type="Gene3D" id="1.20.1600.10">
    <property type="entry name" value="Outer membrane efflux proteins (OEP)"/>
    <property type="match status" value="1"/>
</dbReference>
<dbReference type="GO" id="GO:0015288">
    <property type="term" value="F:porin activity"/>
    <property type="evidence" value="ECO:0007669"/>
    <property type="project" value="TreeGrafter"/>
</dbReference>
<dbReference type="Pfam" id="PF02321">
    <property type="entry name" value="OEP"/>
    <property type="match status" value="2"/>
</dbReference>
<feature type="coiled-coil region" evidence="8">
    <location>
        <begin position="408"/>
        <end position="442"/>
    </location>
</feature>
<proteinExistence type="inferred from homology"/>
<dbReference type="AlphaFoldDB" id="A0A0K1PFM7"/>
<keyword evidence="3" id="KW-0813">Transport</keyword>
<dbReference type="GO" id="GO:1990281">
    <property type="term" value="C:efflux pump complex"/>
    <property type="evidence" value="ECO:0007669"/>
    <property type="project" value="TreeGrafter"/>
</dbReference>
<evidence type="ECO:0000256" key="5">
    <source>
        <dbReference type="ARBA" id="ARBA00022692"/>
    </source>
</evidence>
<dbReference type="STRING" id="1391653.AKJ08_2725"/>
<evidence type="ECO:0000256" key="4">
    <source>
        <dbReference type="ARBA" id="ARBA00022452"/>
    </source>
</evidence>
<keyword evidence="5" id="KW-0812">Transmembrane</keyword>
<reference evidence="11 12" key="1">
    <citation type="submission" date="2015-08" db="EMBL/GenBank/DDBJ databases">
        <authorList>
            <person name="Babu N.S."/>
            <person name="Beckwith C.J."/>
            <person name="Beseler K.G."/>
            <person name="Brison A."/>
            <person name="Carone J.V."/>
            <person name="Caskin T.P."/>
            <person name="Diamond M."/>
            <person name="Durham M.E."/>
            <person name="Foxe J.M."/>
            <person name="Go M."/>
            <person name="Henderson B.A."/>
            <person name="Jones I.B."/>
            <person name="McGettigan J.A."/>
            <person name="Micheletti S.J."/>
            <person name="Nasrallah M.E."/>
            <person name="Ortiz D."/>
            <person name="Piller C.R."/>
            <person name="Privatt S.R."/>
            <person name="Schneider S.L."/>
            <person name="Sharp S."/>
            <person name="Smith T.C."/>
            <person name="Stanton J.D."/>
            <person name="Ullery H.E."/>
            <person name="Wilson R.J."/>
            <person name="Serrano M.G."/>
            <person name="Buck G."/>
            <person name="Lee V."/>
            <person name="Wang Y."/>
            <person name="Carvalho R."/>
            <person name="Voegtly L."/>
            <person name="Shi R."/>
            <person name="Duckworth R."/>
            <person name="Johnson A."/>
            <person name="Loviza R."/>
            <person name="Walstead R."/>
            <person name="Shah Z."/>
            <person name="Kiflezghi M."/>
            <person name="Wade K."/>
            <person name="Ball S.L."/>
            <person name="Bradley K.W."/>
            <person name="Asai D.J."/>
            <person name="Bowman C.A."/>
            <person name="Russell D.A."/>
            <person name="Pope W.H."/>
            <person name="Jacobs-Sera D."/>
            <person name="Hendrix R.W."/>
            <person name="Hatfull G.F."/>
        </authorList>
    </citation>
    <scope>NUCLEOTIDE SEQUENCE [LARGE SCALE GENOMIC DNA]</scope>
    <source>
        <strain evidence="11 12">DSM 27710</strain>
    </source>
</reference>
<keyword evidence="10" id="KW-0732">Signal</keyword>
<feature type="region of interest" description="Disordered" evidence="9">
    <location>
        <begin position="20"/>
        <end position="49"/>
    </location>
</feature>
<dbReference type="SUPFAM" id="SSF56954">
    <property type="entry name" value="Outer membrane efflux proteins (OEP)"/>
    <property type="match status" value="1"/>
</dbReference>
<dbReference type="InterPro" id="IPR051906">
    <property type="entry name" value="TolC-like"/>
</dbReference>
<keyword evidence="4" id="KW-1134">Transmembrane beta strand</keyword>
<evidence type="ECO:0000313" key="12">
    <source>
        <dbReference type="Proteomes" id="UP000055590"/>
    </source>
</evidence>
<evidence type="ECO:0000313" key="11">
    <source>
        <dbReference type="EMBL" id="AKU92338.1"/>
    </source>
</evidence>
<keyword evidence="12" id="KW-1185">Reference proteome</keyword>
<dbReference type="PANTHER" id="PTHR30026">
    <property type="entry name" value="OUTER MEMBRANE PROTEIN TOLC"/>
    <property type="match status" value="1"/>
</dbReference>
<evidence type="ECO:0000256" key="9">
    <source>
        <dbReference type="SAM" id="MobiDB-lite"/>
    </source>
</evidence>
<evidence type="ECO:0000256" key="1">
    <source>
        <dbReference type="ARBA" id="ARBA00004442"/>
    </source>
</evidence>
<evidence type="ECO:0000256" key="3">
    <source>
        <dbReference type="ARBA" id="ARBA00022448"/>
    </source>
</evidence>
<accession>A0A0K1PFM7</accession>
<evidence type="ECO:0000256" key="2">
    <source>
        <dbReference type="ARBA" id="ARBA00007613"/>
    </source>
</evidence>
<dbReference type="EMBL" id="CP012332">
    <property type="protein sequence ID" value="AKU92338.1"/>
    <property type="molecule type" value="Genomic_DNA"/>
</dbReference>
<gene>
    <name evidence="11" type="ORF">AKJ08_2725</name>
</gene>
<keyword evidence="6" id="KW-0472">Membrane</keyword>
<evidence type="ECO:0000256" key="10">
    <source>
        <dbReference type="SAM" id="SignalP"/>
    </source>
</evidence>
<dbReference type="PANTHER" id="PTHR30026:SF20">
    <property type="entry name" value="OUTER MEMBRANE PROTEIN TOLC"/>
    <property type="match status" value="1"/>
</dbReference>
<evidence type="ECO:0000256" key="6">
    <source>
        <dbReference type="ARBA" id="ARBA00023136"/>
    </source>
</evidence>
<comment type="subcellular location">
    <subcellularLocation>
        <location evidence="1">Cell outer membrane</location>
    </subcellularLocation>
</comment>
<feature type="signal peptide" evidence="10">
    <location>
        <begin position="1"/>
        <end position="20"/>
    </location>
</feature>
<name>A0A0K1PFM7_9BACT</name>
<dbReference type="InterPro" id="IPR003423">
    <property type="entry name" value="OMP_efflux"/>
</dbReference>
<organism evidence="11 12">
    <name type="scientific">Vulgatibacter incomptus</name>
    <dbReference type="NCBI Taxonomy" id="1391653"/>
    <lineage>
        <taxon>Bacteria</taxon>
        <taxon>Pseudomonadati</taxon>
        <taxon>Myxococcota</taxon>
        <taxon>Myxococcia</taxon>
        <taxon>Myxococcales</taxon>
        <taxon>Cystobacterineae</taxon>
        <taxon>Vulgatibacteraceae</taxon>
        <taxon>Vulgatibacter</taxon>
    </lineage>
</organism>
<dbReference type="Proteomes" id="UP000055590">
    <property type="component" value="Chromosome"/>
</dbReference>
<protein>
    <submittedName>
        <fullName evidence="11">Outer membrane efflux protein</fullName>
    </submittedName>
</protein>
<dbReference type="OrthoDB" id="21543at2"/>
<keyword evidence="7" id="KW-0998">Cell outer membrane</keyword>
<sequence length="494" mass="53450">MNPLRMLAVPLLLAPLSAFGQQEPPSRVGNEEPGSPQIQGELGAPPILDIGETPPEVIPDSGAPVISLDELLQRAEATGGNQDLVVLRERLVQANESVTRAWSVLLPQVNAAVTYTRNQHEAVIPFPNFAAGFTQGTNPDGSASLTPNETLNIAIQKFNQWNAVGSASMPILLMPAYFGISAANLGVTATEQSITYARNQLILGITQAYYGAVASRRLIEVSYSQVQTQKEQERVAKAQFDVGQVPKVNFLRAAVSRAQAEQDLVRAQNAYVTTKLALQQLTGVAEPFDITTPAPVVAPDGSIDELIRVGLENRQDLAASRTSVDIANRVVKSYYWQYAPVISANGQYLWANTGGFSGQNTSWLAQVTASIKIFDGGARYADGRIARSQRRQAEAQAISNERSVVQDVQNGLLNLESARANLIKAEEQVRLATENADLVRSQYDAGAATYLDVVDAYNARFASQVQVVTNELNVQVASLELTRSIGKFGVQQFR</sequence>
<feature type="chain" id="PRO_5005465451" evidence="10">
    <location>
        <begin position="21"/>
        <end position="494"/>
    </location>
</feature>
<dbReference type="GO" id="GO:0009279">
    <property type="term" value="C:cell outer membrane"/>
    <property type="evidence" value="ECO:0007669"/>
    <property type="project" value="UniProtKB-SubCell"/>
</dbReference>
<evidence type="ECO:0000256" key="8">
    <source>
        <dbReference type="SAM" id="Coils"/>
    </source>
</evidence>